<evidence type="ECO:0000313" key="5">
    <source>
        <dbReference type="Proteomes" id="UP001523550"/>
    </source>
</evidence>
<dbReference type="SUPFAM" id="SSF53474">
    <property type="entry name" value="alpha/beta-Hydrolases"/>
    <property type="match status" value="1"/>
</dbReference>
<keyword evidence="4" id="KW-0378">Hydrolase</keyword>
<dbReference type="Pfam" id="PF00561">
    <property type="entry name" value="Abhydrolase_1"/>
    <property type="match status" value="1"/>
</dbReference>
<feature type="domain" description="AB hydrolase-1" evidence="3">
    <location>
        <begin position="28"/>
        <end position="158"/>
    </location>
</feature>
<evidence type="ECO:0000313" key="4">
    <source>
        <dbReference type="EMBL" id="MCP1727768.1"/>
    </source>
</evidence>
<organism evidence="4 5">
    <name type="scientific">Natronospira proteinivora</name>
    <dbReference type="NCBI Taxonomy" id="1807133"/>
    <lineage>
        <taxon>Bacteria</taxon>
        <taxon>Pseudomonadati</taxon>
        <taxon>Pseudomonadota</taxon>
        <taxon>Gammaproteobacteria</taxon>
        <taxon>Natronospirales</taxon>
        <taxon>Natronospiraceae</taxon>
        <taxon>Natronospira</taxon>
    </lineage>
</organism>
<evidence type="ECO:0000259" key="3">
    <source>
        <dbReference type="Pfam" id="PF00561"/>
    </source>
</evidence>
<sequence length="298" mass="33732">MRVEAESHFLPIGDAYEIHLRRFPGEGPMLLLLHGAIENGRIFYSRSGRGLAPWLAGQGFDVWVMDLGGRGESRPPIHSGLHYSQTDSIRHEIPAAMDYLANQRPGVAQHWLAHSWGGVMMTATLARYPERIPRVASLCFFGSKRRVRVWNWQRLLYVDLIWCWLSSLITRLVGYLPARRLKFGSDDESRLSHAQGKAWVRQTRWVDPEDGFDYHRALSELTLPPALYLAGAADPALGHPEDVKRLMAESGQGEQHFRLLARAHGNQKDYGHIDMLTAPSAAEDHFPEVAGWLQRQGD</sequence>
<gene>
    <name evidence="4" type="ORF">J2T60_001768</name>
</gene>
<keyword evidence="1" id="KW-0442">Lipid degradation</keyword>
<accession>A0ABT1G8W7</accession>
<dbReference type="Gene3D" id="3.40.50.1820">
    <property type="entry name" value="alpha/beta hydrolase"/>
    <property type="match status" value="1"/>
</dbReference>
<dbReference type="EMBL" id="JALJYF010000002">
    <property type="protein sequence ID" value="MCP1727768.1"/>
    <property type="molecule type" value="Genomic_DNA"/>
</dbReference>
<proteinExistence type="predicted"/>
<dbReference type="GO" id="GO:0016787">
    <property type="term" value="F:hydrolase activity"/>
    <property type="evidence" value="ECO:0007669"/>
    <property type="project" value="UniProtKB-KW"/>
</dbReference>
<dbReference type="PANTHER" id="PTHR11005">
    <property type="entry name" value="LYSOSOMAL ACID LIPASE-RELATED"/>
    <property type="match status" value="1"/>
</dbReference>
<dbReference type="InterPro" id="IPR000073">
    <property type="entry name" value="AB_hydrolase_1"/>
</dbReference>
<dbReference type="Proteomes" id="UP001523550">
    <property type="component" value="Unassembled WGS sequence"/>
</dbReference>
<evidence type="ECO:0000256" key="1">
    <source>
        <dbReference type="ARBA" id="ARBA00022963"/>
    </source>
</evidence>
<dbReference type="InterPro" id="IPR029058">
    <property type="entry name" value="AB_hydrolase_fold"/>
</dbReference>
<keyword evidence="2" id="KW-0443">Lipid metabolism</keyword>
<reference evidence="4 5" key="1">
    <citation type="submission" date="2022-03" db="EMBL/GenBank/DDBJ databases">
        <title>Genomic Encyclopedia of Type Strains, Phase III (KMG-III): the genomes of soil and plant-associated and newly described type strains.</title>
        <authorList>
            <person name="Whitman W."/>
        </authorList>
    </citation>
    <scope>NUCLEOTIDE SEQUENCE [LARGE SCALE GENOMIC DNA]</scope>
    <source>
        <strain evidence="4 5">BSker1</strain>
    </source>
</reference>
<keyword evidence="5" id="KW-1185">Reference proteome</keyword>
<evidence type="ECO:0000256" key="2">
    <source>
        <dbReference type="ARBA" id="ARBA00023098"/>
    </source>
</evidence>
<comment type="caution">
    <text evidence="4">The sequence shown here is derived from an EMBL/GenBank/DDBJ whole genome shotgun (WGS) entry which is preliminary data.</text>
</comment>
<protein>
    <submittedName>
        <fullName evidence="4">Alpha/beta hydrolase</fullName>
    </submittedName>
</protein>
<dbReference type="RefSeq" id="WP_253448520.1">
    <property type="nucleotide sequence ID" value="NZ_JALJYF010000002.1"/>
</dbReference>
<name>A0ABT1G8W7_9GAMM</name>